<evidence type="ECO:0000313" key="2">
    <source>
        <dbReference type="EMBL" id="CEL75610.1"/>
    </source>
</evidence>
<proteinExistence type="predicted"/>
<gene>
    <name evidence="2" type="ORF">BN1205_086480</name>
</gene>
<dbReference type="EMBL" id="LN714499">
    <property type="protein sequence ID" value="CEL75610.1"/>
    <property type="molecule type" value="Genomic_DNA"/>
</dbReference>
<accession>A0A0F7V4E9</accession>
<organism evidence="2">
    <name type="scientific">Toxoplasma gondii (strain ATCC 50861 / VEG)</name>
    <dbReference type="NCBI Taxonomy" id="432359"/>
    <lineage>
        <taxon>Eukaryota</taxon>
        <taxon>Sar</taxon>
        <taxon>Alveolata</taxon>
        <taxon>Apicomplexa</taxon>
        <taxon>Conoidasida</taxon>
        <taxon>Coccidia</taxon>
        <taxon>Eucoccidiorida</taxon>
        <taxon>Eimeriorina</taxon>
        <taxon>Sarcocystidae</taxon>
        <taxon>Toxoplasma</taxon>
    </lineage>
</organism>
<feature type="compositionally biased region" description="Polar residues" evidence="1">
    <location>
        <begin position="4342"/>
        <end position="4351"/>
    </location>
</feature>
<feature type="region of interest" description="Disordered" evidence="1">
    <location>
        <begin position="4328"/>
        <end position="4356"/>
    </location>
</feature>
<protein>
    <submittedName>
        <fullName evidence="2">Uncharacterized protein</fullName>
    </submittedName>
</protein>
<evidence type="ECO:0000256" key="1">
    <source>
        <dbReference type="SAM" id="MobiDB-lite"/>
    </source>
</evidence>
<name>A0A0F7V4E9_TOXGV</name>
<reference evidence="2" key="1">
    <citation type="journal article" date="2015" name="PLoS ONE">
        <title>Comprehensive Evaluation of Toxoplasma gondii VEG and Neospora caninum LIV Genomes with Tachyzoite Stage Transcriptome and Proteome Defines Novel Transcript Features.</title>
        <authorList>
            <person name="Ramaprasad A."/>
            <person name="Mourier T."/>
            <person name="Naeem R."/>
            <person name="Malas T.B."/>
            <person name="Moussa E."/>
            <person name="Panigrahi A."/>
            <person name="Vermont S.J."/>
            <person name="Otto T.D."/>
            <person name="Wastling J."/>
            <person name="Pain A."/>
        </authorList>
    </citation>
    <scope>NUCLEOTIDE SEQUENCE</scope>
    <source>
        <strain evidence="2">VEG</strain>
    </source>
</reference>
<sequence length="4638" mass="521237">MAALAEPHFCRGAIGPQTFPFCTERRRRASAREIDAACSCKLDCEWRQSRSETPLANPGQTAPHTEFIFFSTSRSRASSHGPCLPNQIQRTFRKFQDNYRSILLVLPLLLLASSPPCLCMPWQPPFVHTGSASPLSFGDLFLSPEPAFDILLSTRWNGQASALVQAELVGYKYGLTAPRPLRTARALFAGILVERFPKQACQTLVQELADASMLQEPAMESFAAIQGTKSIAVLRRLFEKVVHTRQLVPIADQARINDLRVLLAKELRYLVKHGNQAWSDRLTSFYEAEQLARKKLAGRFMENMQTVKEDYELRVLVRAAETSDVGIQKMFLVDVLNEFPNVLLEEDFFSPKLQDFFSSVLQYPRSRVTMDREAMEALLQTHMQTKAASSESLTNDLFKHVVDKDQYFHSLAKSLFVEVLTLVWNYYYEHSQGMLQLLFEKKDAFEFLAEEIQRLPQMSAAADVGPDASRQGRVELSGGADARKAFALDAFGFGTILHLATWQTTNNYGHLAVVQGNCRFAYIAVTRSESKKSALDHSAVVSTRFDATFHAPPSVVLSGTFYRTKKSFSSALYRRLKTWDSLGDPREEIKIRHLTAAMATKLRREVLEAPDQNLQATWDFASLFGQKDADFTRAFRGAAETCFESMFVSATSSLRPLFNMELAHLLSRRNNRTGQTAARHPKEQAIRDALRARLAAERLEASKKFAERLRTIADDPNQNVVSFRIQPTLIGTILEGLFFYGYDVLNSIELISSIPELSNVRIALQINIRGLLALHRLLNRSPLTRLTYRVAKDLRLYSPVGAQDSMRRSFISRLNTVMKLAWQFHSRSFDNQIDLLPANDLRTIREKLVHAGFESPVETPRKRALYGPGALPETFDSSGFTTAFILVAVAELQSAPIEYLDEVGRLFSVSCRKCTSQRQSFIATSKGLVRVPQPGLPVASLSLPSTPPDHQFSGLKIWEAPRASVIVPRAPRPHQARRILGHIQAFVDAERRVSHLNAAVTEAVIADAELPERLNICTTLSRSFPQCLVQPILNCDPGDQSCIRRIDAVSAEFEDMFDRLWLEISNARFAPERLRAEAHWRMLRPAVVNLVRANSPELTPEEYQLLTTTDPHFLQSAEGRTAARMLWIRLTLKQPKQLSAAEFTRLQVSFEEFGQGAPTPSKAIQQIATYYKNEIDAVASDTQLGDQAEAALEAITNKSRTEFASLGIHEATDKRLLKRVLLDLYHFRYDSLFDFLLGSLSRTADFPPAFRASVTSCLLAARKNELEFNRMISELEHLSGVPSLTPYTIKECFAAAAEVVEAEAQQAGARAPIPMPAQISVLTNNTYFLLLTFHRCKTVFEALEKFRALRRPRESELLETSNLQQLTDSVRVLTRAAFRGLLRRTPGFCEFAYALVAARTRKDLYILEAPSRRNSAGRILRIGAASTGIFNTRSSRSVSILCVPYCHILGQNRGNNFNLVEAIAGEAKRQLRERAVSLRQLVSDIAPKLKFLEEISYTTLRSAGKLLPTQSRVFVPAETAICKEQESPVSGVFVVHETCALTKVSKEFFLEALSVTMGIGQLNPLTWLRFWLAGNDVLLDLAKEALRDKLADTNNSETNGLEGFVKNPEWRRMVPYIYEEVVQRLNNSLSSFREIAKLLRWIRPATRAVKRSIANLFRFFRPVRKERKQREGANVAKEAKPFTMEGVLDTDSIEHLPDVFFMKNWRAFSICMDNGEDGLEFAPAYRFATAIGTSLKAAQRFPTETCVMYGSVRGQRSVMATFNRMAVDYFIGKGGVHDSVKRLIEQMLVAILHACDRSNSSQELVTFCDSVRACRGPNMKKSQMRFAEVECIMKSVQDVLASDHDPRRLEALLNVLTGIFEELGHRVAIWSQPLEKLFSYEPAVKSVADSFAIQLIVGPGGPAATEGGPPGCGLYVVSPAFTLKTHLEMASRRREGAGAPTESYSAEAIEVLEVFLQEQAAAVEAVRYVSAAPFESLSAIIDKIIAHPDLDLPSVLIPAQLPKVLGPNPENEEIIMQQSEFLDDVFRPRVAGSIVEAEILRNLTMRQALHACMVTRSPCINEQQELKRRVSATLTLCREKAEQDLVLGIRRGQRTKLISTIEDVHRTLCTSDSSGGSCQPSNKAEVAFRALSKFYAPADFHAMYSGIFDAPLPAVSIDLEDNPTRSVESIRSMLTLPQWSTILNKLTNDVAAAVGSSDLGANVDILEQMRLFKRTCFDIAQRRLRDSLAVIQITVKKNAPSWASDIELEFEQRERHKKQIVTSVLNDCCTRDKFAHHGATTAAHQFIQGLRSQGMAAEWAEVFQNLTDNRLTHIAWMQQAVNIDIRKMGENERGMAQSCHEPKFWRLGAAACTSLFLKRMRSRGLKLARYTPVTKADLEDMTQTYEEWMDKARNVALVEKKEGLSVIKIDRYANAEAKVWVRIAEALYIRPNSTWASVRQGIINSSDGIYLSVLGRKKAYQLFGAVQGLHRAVSYVKERHFNQFGAFLVTDALVHRLREQKIFDSGNSALTIGNIKRIRTFAEWKRKVLLLKVSTEMIRTPVPVSLVQSMGQHKHLVRLLRWFSKSKSMMNMIRTSVLSIVRLALTPALLRLVNPWKTANTPDHSDASSGDVAPAVITGLVMVSIFLDSYFGVNVPLLLVLLPPIISFVKSYSMKNLLEQMIDNLELPELAANILEPFLPQLEQSLVQCIRDYVTVDFLDGIIRQYLSSRFNLDALNLASKIKDIAEFLVTFTRKRAAVMLITLKRYFITPTLQDYVRTLKDFVVSVVTNGADAIAHQLLYRPRKLHPAIFLYIVRGTSLIDAVGLKDFYEVVLAVFRDRALAAINPTITISPEVTAGLTRLEKIIAFGLFPPTHPLNPLGFPSLTEKAWQTHTNKYRLEVFPTARVAVTGFVGELHLTIVHGQRELAHRFWIKDVKDMTLRQLKKLRGVVKNQALTFEFRRHKQQRHAGDIVVRHPLKKVKCTLSVRFPSLFAEAIQHGGLIEDLNSTIPGIIKHLQSISSEGLEDVLTQLATHLPGIENPEALVKEAGKMIERKLYTHLLLYEYLSEPNWFSLDFALTVTLPREDDAAAAAGPTSVEVTVLVGEHQVAKSYLVSLFDHQTHITQLDRTVKTRCGVKATFLQRLQGGLGFHRSKESTTKCIKIVEFSTDTSGRSWLSLSWNSPTGFVSQRFLVTPTNNPDMTKTVEQPAERPLSDEKLEDLRTRIAAASAHGGKSYDLIHWTAFTVLFRNSVVNAYYRRQRRDFRRQMSSTSDSGKKVFRERDYLDSEIFGKPQASLNPAWMISLDALLRQPKYNTLVDMLGDKLQLFKEALGLALSNIQATKADTLGSDVELLTAERLAQPCPEGMRETVEMRNICEQNNGVWGSLWITDRNSPLLHYIGKKKMKTPALFKYWPTETVEASGRYAVGDLDEIEQYMHSRNPPVTVKIVALTVVSQQLLLQLYDNFLEAEATGRVKDTKEKYQVLKYAHISLLRLLKTYTSVSRGVQTESVPEVLRNAGQPVLNSVEPASVMTAEEKYSWSSMLEAHAEQVYRDMEICFGLRELSFTLKTPATGVMNGGRPRYMVYLMTMLHQNPYAEGTGFQSALQDTAIRRGCSASPVNCPSPEVLWNHVYTSLLVMVQLAPHPAILEFLLAARDLDFTGRDDPTEPLSFVEAMSLIQYGWSIIAKWKITPEVEHYFSGKVDIQWIRRMLSLFDDDETLRVLIVLTPPLHLKTTVLQNPRAILQKATWNALIALWGFRGAFGRFALEVRNGWRRQVESGVPYDMATSDMDSLRMPFPVRDFIEVELRELMADPENPTTPVLILESPGLKVIDKSLLELIPVVRRTGQLPLSHPLFLQLMGQVRSYLHTLRATQGAKFATEKLADTAVRTRFLSIIREAALKAAFMQQLQLDLTQRILWSRHQFFHINNMAKISEDFTLNGVMPSDYKERLQELFPIVCDTISASSYDAALSVLGVHIAPIVAFREKVIHTRQLLRDAGAEVPPQLQHHPLEKFIATAKCGSLSNVPGKHGKIEQACRDLDVAREKVLADVNFSPSFVQRVAEVEATFAERVSCAGETEDVQMLQNFFVQLMDDATKNAGIVRYWNTFMSAREKLFDSTAIEPLTETVLASVLHKLALHARAGSLTDELDRSVYPTVCRFMSYVRRARGVKTAVDFCRRLPEGRPILHRFFHQSKRNQIMRLELNSFSFTRGPNALWMEDFSELNNTSETLYPPHNAAVISFFRMVRDASSTPRTTPTDPPSVRRPSALARNLAEVADLVLDKLRKKRNTMSKWSKRLINSILRIVDAAIMLAIKAVQRFASTSKRQIALAREEIKVQRDLQRRVTAASQQDSARERDVSASNQHSTASFHAEPEQSVPSVAMVQMSVTPVTSILYKKVSAELLKVHRYSPGWIASALGTSTKEIATLLRTKATVPGSVKDVAMSTCVNIFDNIVLPTLTKPNVLAPETMIRNGLAQLTRALHYAVMPNLGAVEEKFKRARTKDGMLPILVLVHGIVLSAVTQLEALMQDNKWQTEMVRLVQELIRNLNSSFIGLVKRFRIADALCGITDPLIDAIADAVERNAGSFAHLLTDIMQVDTFGSLINFVQAQLLKELRLAADSGEVHSLLEILSSTGFLNLLADGAKGLYYVYHKEKL</sequence>